<dbReference type="Proteomes" id="UP000198538">
    <property type="component" value="Unassembled WGS sequence"/>
</dbReference>
<reference evidence="9" key="1">
    <citation type="submission" date="2016-10" db="EMBL/GenBank/DDBJ databases">
        <authorList>
            <person name="Varghese N."/>
            <person name="Submissions S."/>
        </authorList>
    </citation>
    <scope>NUCLEOTIDE SEQUENCE [LARGE SCALE GENOMIC DNA]</scope>
    <source>
        <strain evidence="9">BL9</strain>
    </source>
</reference>
<keyword evidence="9" id="KW-1185">Reference proteome</keyword>
<organism evidence="8 9">
    <name type="scientific">Paenibacillus polysaccharolyticus</name>
    <dbReference type="NCBI Taxonomy" id="582692"/>
    <lineage>
        <taxon>Bacteria</taxon>
        <taxon>Bacillati</taxon>
        <taxon>Bacillota</taxon>
        <taxon>Bacilli</taxon>
        <taxon>Bacillales</taxon>
        <taxon>Paenibacillaceae</taxon>
        <taxon>Paenibacillus</taxon>
    </lineage>
</organism>
<sequence>MTHEKPIGIFHRRYSAMTIGIMLVLTTSAFEGLAITTIAAKIAQDMQGIHLYGWIFSAFLLSQLVGTLVMGQQVDRRGVFTSILISFVIFVMGTMIAATSMNMYMLIGGRVFQGFGAGALITCVYVCVTLYYPENLRTQILAAFSMAFVLPSLIGPYFAGLLASYLSWRFVFWIVIPLIALALLLTYRSFRDLQRNQHIIEEARAVDSRTGQAILLAIGTGLLLTGLGMIISWQGIALSISGFIIMIPFMHKLLPQGTFLIQSGLPATLVTRGLYVACYFATESFVILGLTEMKGVSSETAGLLVAAGSLSWSGAAWLQARLDVKDQGDGRKQRVMYGIGIMIVGVMLVMLALFLTDTGIALILLSQIIIGFGVGLANPTTAVLALQYAELGQEGKMSANLQFVDSFYVAVSIGVSGSLVALAKTTGWGISTGILMVLTLQLLLVILSFFSSLRIAAVPSQLHQPTGQKIDTLPM</sequence>
<evidence type="ECO:0000313" key="9">
    <source>
        <dbReference type="Proteomes" id="UP000198538"/>
    </source>
</evidence>
<feature type="transmembrane region" description="Helical" evidence="6">
    <location>
        <begin position="334"/>
        <end position="354"/>
    </location>
</feature>
<evidence type="ECO:0000256" key="4">
    <source>
        <dbReference type="ARBA" id="ARBA00022989"/>
    </source>
</evidence>
<feature type="transmembrane region" description="Helical" evidence="6">
    <location>
        <begin position="428"/>
        <end position="450"/>
    </location>
</feature>
<evidence type="ECO:0000256" key="1">
    <source>
        <dbReference type="ARBA" id="ARBA00004651"/>
    </source>
</evidence>
<feature type="transmembrane region" description="Helical" evidence="6">
    <location>
        <begin position="49"/>
        <end position="71"/>
    </location>
</feature>
<name>A0A1G5CWE6_9BACL</name>
<dbReference type="EMBL" id="FMVM01000002">
    <property type="protein sequence ID" value="SCY06775.1"/>
    <property type="molecule type" value="Genomic_DNA"/>
</dbReference>
<gene>
    <name evidence="8" type="ORF">SAMN05720606_102235</name>
</gene>
<evidence type="ECO:0000313" key="8">
    <source>
        <dbReference type="EMBL" id="SCY06775.1"/>
    </source>
</evidence>
<feature type="transmembrane region" description="Helical" evidence="6">
    <location>
        <begin position="170"/>
        <end position="190"/>
    </location>
</feature>
<dbReference type="SUPFAM" id="SSF103473">
    <property type="entry name" value="MFS general substrate transporter"/>
    <property type="match status" value="1"/>
</dbReference>
<feature type="transmembrane region" description="Helical" evidence="6">
    <location>
        <begin position="83"/>
        <end position="105"/>
    </location>
</feature>
<dbReference type="Pfam" id="PF07690">
    <property type="entry name" value="MFS_1"/>
    <property type="match status" value="1"/>
</dbReference>
<dbReference type="GO" id="GO:0005886">
    <property type="term" value="C:plasma membrane"/>
    <property type="evidence" value="ECO:0007669"/>
    <property type="project" value="UniProtKB-SubCell"/>
</dbReference>
<evidence type="ECO:0000256" key="6">
    <source>
        <dbReference type="SAM" id="Phobius"/>
    </source>
</evidence>
<evidence type="ECO:0000256" key="5">
    <source>
        <dbReference type="ARBA" id="ARBA00023136"/>
    </source>
</evidence>
<evidence type="ECO:0000256" key="2">
    <source>
        <dbReference type="ARBA" id="ARBA00022448"/>
    </source>
</evidence>
<dbReference type="PANTHER" id="PTHR23501">
    <property type="entry name" value="MAJOR FACILITATOR SUPERFAMILY"/>
    <property type="match status" value="1"/>
</dbReference>
<dbReference type="PROSITE" id="PS50850">
    <property type="entry name" value="MFS"/>
    <property type="match status" value="1"/>
</dbReference>
<comment type="subcellular location">
    <subcellularLocation>
        <location evidence="1">Cell membrane</location>
        <topology evidence="1">Multi-pass membrane protein</topology>
    </subcellularLocation>
</comment>
<dbReference type="Gene3D" id="1.20.1250.20">
    <property type="entry name" value="MFS general substrate transporter like domains"/>
    <property type="match status" value="1"/>
</dbReference>
<keyword evidence="3 6" id="KW-0812">Transmembrane</keyword>
<keyword evidence="2" id="KW-0813">Transport</keyword>
<feature type="transmembrane region" description="Helical" evidence="6">
    <location>
        <begin position="274"/>
        <end position="291"/>
    </location>
</feature>
<accession>A0A1G5CWE6</accession>
<feature type="transmembrane region" description="Helical" evidence="6">
    <location>
        <begin position="211"/>
        <end position="230"/>
    </location>
</feature>
<dbReference type="AlphaFoldDB" id="A0A1G5CWE6"/>
<evidence type="ECO:0000259" key="7">
    <source>
        <dbReference type="PROSITE" id="PS50850"/>
    </source>
</evidence>
<dbReference type="STRING" id="582692.SAMN05720606_102235"/>
<dbReference type="InterPro" id="IPR011701">
    <property type="entry name" value="MFS"/>
</dbReference>
<feature type="transmembrane region" description="Helical" evidence="6">
    <location>
        <begin position="21"/>
        <end position="43"/>
    </location>
</feature>
<keyword evidence="5 6" id="KW-0472">Membrane</keyword>
<dbReference type="InterPro" id="IPR020846">
    <property type="entry name" value="MFS_dom"/>
</dbReference>
<evidence type="ECO:0000256" key="3">
    <source>
        <dbReference type="ARBA" id="ARBA00022692"/>
    </source>
</evidence>
<dbReference type="PANTHER" id="PTHR23501:SF154">
    <property type="entry name" value="MULTIDRUG-EFFLUX TRANSPORTER RV1634-RELATED"/>
    <property type="match status" value="1"/>
</dbReference>
<feature type="domain" description="Major facilitator superfamily (MFS) profile" evidence="7">
    <location>
        <begin position="13"/>
        <end position="456"/>
    </location>
</feature>
<feature type="transmembrane region" description="Helical" evidence="6">
    <location>
        <begin position="401"/>
        <end position="422"/>
    </location>
</feature>
<feature type="transmembrane region" description="Helical" evidence="6">
    <location>
        <begin position="140"/>
        <end position="158"/>
    </location>
</feature>
<feature type="transmembrane region" description="Helical" evidence="6">
    <location>
        <begin position="360"/>
        <end position="389"/>
    </location>
</feature>
<protein>
    <submittedName>
        <fullName evidence="8">Predicted arabinose efflux permease, MFS family</fullName>
    </submittedName>
</protein>
<feature type="transmembrane region" description="Helical" evidence="6">
    <location>
        <begin position="303"/>
        <end position="322"/>
    </location>
</feature>
<keyword evidence="4 6" id="KW-1133">Transmembrane helix</keyword>
<dbReference type="InterPro" id="IPR036259">
    <property type="entry name" value="MFS_trans_sf"/>
</dbReference>
<feature type="transmembrane region" description="Helical" evidence="6">
    <location>
        <begin position="111"/>
        <end position="133"/>
    </location>
</feature>
<dbReference type="GO" id="GO:0022857">
    <property type="term" value="F:transmembrane transporter activity"/>
    <property type="evidence" value="ECO:0007669"/>
    <property type="project" value="InterPro"/>
</dbReference>
<proteinExistence type="predicted"/>